<evidence type="ECO:0000313" key="2">
    <source>
        <dbReference type="EMBL" id="AOZ87962.1"/>
    </source>
</evidence>
<dbReference type="InterPro" id="IPR011528">
    <property type="entry name" value="NERD"/>
</dbReference>
<dbReference type="EMBL" id="JAMDMH010000029">
    <property type="protein sequence ID" value="MCY9576599.1"/>
    <property type="molecule type" value="Genomic_DNA"/>
</dbReference>
<evidence type="ECO:0000313" key="4">
    <source>
        <dbReference type="Proteomes" id="UP000177709"/>
    </source>
</evidence>
<feature type="domain" description="NERD" evidence="1">
    <location>
        <begin position="34"/>
        <end position="149"/>
    </location>
</feature>
<name>A0AAC9IG51_9BACI</name>
<dbReference type="Pfam" id="PF08378">
    <property type="entry name" value="NERD"/>
    <property type="match status" value="1"/>
</dbReference>
<dbReference type="Proteomes" id="UP001527057">
    <property type="component" value="Unassembled WGS sequence"/>
</dbReference>
<sequence length="275" mass="31686">MFLDFLFKKKKTTTPVVQKNVQQKTTNNKKAERKGALGEYKIDIQLSQLPKGFLFLNDVMIENPASSTGYSQIDHIVISPHALFVIETKNYQGTIYGGKKRKNWLINGKFPFMSPLAQNYGHIQAIKRCAKDLIDTSSVVSLISFTKRCTFKVDEELRKVTSNELVIYDIELTEFIQRKSANIRLQKPAPIYSESDRKRLFELLSQANITDDSLRKQHVEHIKQTSSEKKSKNAVCHECQSAVSEKVRSYCLSQSKFQGEIYCYTHQKTFTNQKR</sequence>
<reference evidence="3 5" key="2">
    <citation type="submission" date="2022-05" db="EMBL/GenBank/DDBJ databases">
        <title>Genome Sequencing of Bee-Associated Microbes.</title>
        <authorList>
            <person name="Dunlap C."/>
        </authorList>
    </citation>
    <scope>NUCLEOTIDE SEQUENCE [LARGE SCALE GENOMIC DNA]</scope>
    <source>
        <strain evidence="3 5">CBP-1093</strain>
    </source>
</reference>
<organism evidence="2 4">
    <name type="scientific">Bacillus xiamenensis</name>
    <dbReference type="NCBI Taxonomy" id="1178537"/>
    <lineage>
        <taxon>Bacteria</taxon>
        <taxon>Bacillati</taxon>
        <taxon>Bacillota</taxon>
        <taxon>Bacilli</taxon>
        <taxon>Bacillales</taxon>
        <taxon>Bacillaceae</taxon>
        <taxon>Bacillus</taxon>
    </lineage>
</organism>
<dbReference type="KEGG" id="bxi:BK049_04175"/>
<evidence type="ECO:0000313" key="3">
    <source>
        <dbReference type="EMBL" id="MCY9576599.1"/>
    </source>
</evidence>
<evidence type="ECO:0000313" key="5">
    <source>
        <dbReference type="Proteomes" id="UP001527057"/>
    </source>
</evidence>
<dbReference type="AlphaFoldDB" id="A0AAC9IG51"/>
<accession>A0AAC9IG51</accession>
<keyword evidence="5" id="KW-1185">Reference proteome</keyword>
<reference evidence="2 4" key="1">
    <citation type="submission" date="2016-10" db="EMBL/GenBank/DDBJ databases">
        <title>Whole genome sequence of hyper active fibrinolysis bacterium Bacillus pumilus strain VV3 isolated from fermented rice.</title>
        <authorList>
            <person name="Mariadas V.A."/>
            <person name="Vijayaraghavan P."/>
            <person name="Dhandapani V."/>
        </authorList>
    </citation>
    <scope>NUCLEOTIDE SEQUENCE [LARGE SCALE GENOMIC DNA]</scope>
    <source>
        <strain evidence="2 4">VV3</strain>
    </source>
</reference>
<dbReference type="EMBL" id="CP017786">
    <property type="protein sequence ID" value="AOZ87962.1"/>
    <property type="molecule type" value="Genomic_DNA"/>
</dbReference>
<evidence type="ECO:0000259" key="1">
    <source>
        <dbReference type="PROSITE" id="PS50965"/>
    </source>
</evidence>
<proteinExistence type="predicted"/>
<dbReference type="RefSeq" id="WP_008359242.1">
    <property type="nucleotide sequence ID" value="NZ_AMSH01000036.1"/>
</dbReference>
<gene>
    <name evidence="2" type="ORF">BK049_04175</name>
    <name evidence="3" type="ORF">M5W27_12400</name>
</gene>
<dbReference type="PROSITE" id="PS50965">
    <property type="entry name" value="NERD"/>
    <property type="match status" value="1"/>
</dbReference>
<protein>
    <submittedName>
        <fullName evidence="3">NERD domain-containing protein</fullName>
    </submittedName>
    <submittedName>
        <fullName evidence="2">NERD nuclease</fullName>
    </submittedName>
</protein>
<dbReference type="Proteomes" id="UP000177709">
    <property type="component" value="Chromosome"/>
</dbReference>